<sequence>SCWQILSTCTATSVPLASRFNFVQQEFKTKGYVQIFCQLLEETELQPRILLGSKKAKQNEKKK</sequence>
<proteinExistence type="predicted"/>
<accession>A0A1A8L2A7</accession>
<reference evidence="1" key="1">
    <citation type="submission" date="2016-05" db="EMBL/GenBank/DDBJ databases">
        <authorList>
            <person name="Lavstsen T."/>
            <person name="Jespersen J.S."/>
        </authorList>
    </citation>
    <scope>NUCLEOTIDE SEQUENCE</scope>
    <source>
        <tissue evidence="1">Brain</tissue>
    </source>
</reference>
<protein>
    <submittedName>
        <fullName evidence="1">Uncharacterized protein</fullName>
    </submittedName>
</protein>
<feature type="non-terminal residue" evidence="1">
    <location>
        <position position="1"/>
    </location>
</feature>
<reference evidence="1" key="2">
    <citation type="submission" date="2016-06" db="EMBL/GenBank/DDBJ databases">
        <title>The genome of a short-lived fish provides insights into sex chromosome evolution and the genetic control of aging.</title>
        <authorList>
            <person name="Reichwald K."/>
            <person name="Felder M."/>
            <person name="Petzold A."/>
            <person name="Koch P."/>
            <person name="Groth M."/>
            <person name="Platzer M."/>
        </authorList>
    </citation>
    <scope>NUCLEOTIDE SEQUENCE</scope>
    <source>
        <tissue evidence="1">Brain</tissue>
    </source>
</reference>
<dbReference type="EMBL" id="HAEF01001400">
    <property type="protein sequence ID" value="SBR38782.1"/>
    <property type="molecule type" value="Transcribed_RNA"/>
</dbReference>
<organism evidence="1">
    <name type="scientific">Nothobranchius pienaari</name>
    <dbReference type="NCBI Taxonomy" id="704102"/>
    <lineage>
        <taxon>Eukaryota</taxon>
        <taxon>Metazoa</taxon>
        <taxon>Chordata</taxon>
        <taxon>Craniata</taxon>
        <taxon>Vertebrata</taxon>
        <taxon>Euteleostomi</taxon>
        <taxon>Actinopterygii</taxon>
        <taxon>Neopterygii</taxon>
        <taxon>Teleostei</taxon>
        <taxon>Neoteleostei</taxon>
        <taxon>Acanthomorphata</taxon>
        <taxon>Ovalentaria</taxon>
        <taxon>Atherinomorphae</taxon>
        <taxon>Cyprinodontiformes</taxon>
        <taxon>Nothobranchiidae</taxon>
        <taxon>Nothobranchius</taxon>
    </lineage>
</organism>
<dbReference type="AlphaFoldDB" id="A0A1A8L2A7"/>
<gene>
    <name evidence="1" type="primary">Nfu_g_1_005440</name>
</gene>
<feature type="non-terminal residue" evidence="1">
    <location>
        <position position="63"/>
    </location>
</feature>
<evidence type="ECO:0000313" key="1">
    <source>
        <dbReference type="EMBL" id="SBR38782.1"/>
    </source>
</evidence>
<name>A0A1A8L2A7_9TELE</name>